<name>A0A074MF34_9BACL</name>
<sequence length="524" mass="61636">MEIDFTLHLPSGKEHKGNELQENVEYEVVFKSEDLTKKAREHLEKNYSSVLTPFYRNYKLVFRNLVGHVSFLGKTFEVVSRKWTKEQVNQMWLEVSEQAAALLFSYRSPVKQAAQRSVREREIWKYQQWVFLRDQLLHRKELTSAWELIAREPHTIIGVERLQSDSWEVGAFDERSWYRAIESSDVTVLGQGHPLRQTAIARLMSNERGQSFFPNKMEETKKRIMFDTRENRFLKYMLDEMLQLVEWKERFLLKDKKNVYRIDELMKQNHQMKCTLQGMLSVPWLAEVGRYQGDCGNSTVLQRKVGYRQWFAFYQEWLQGIRYPFEPEEMQVLVETRDVAKIFEYWCFFQVLQTIEAVSGVRRPKVKLTNSEDEGAHLGNGVEVSYQIGEKELIVYFNKSFSRKKGSSYTLQVRPDISLLWGGKWHHFDAKFKDGYAQRDLVLRGDLERMHVYKDAIQNSNSSIALYPARRYTWGRFYESGLGGGVGVIGLRIGELSSRLRGVLERIIKGEVLDARICKQYGQS</sequence>
<evidence type="ECO:0000259" key="1">
    <source>
        <dbReference type="Pfam" id="PF09823"/>
    </source>
</evidence>
<evidence type="ECO:0000313" key="2">
    <source>
        <dbReference type="EMBL" id="KEO84397.1"/>
    </source>
</evidence>
<proteinExistence type="predicted"/>
<organism evidence="2 3">
    <name type="scientific">Tumebacillus flagellatus</name>
    <dbReference type="NCBI Taxonomy" id="1157490"/>
    <lineage>
        <taxon>Bacteria</taxon>
        <taxon>Bacillati</taxon>
        <taxon>Bacillota</taxon>
        <taxon>Bacilli</taxon>
        <taxon>Bacillales</taxon>
        <taxon>Alicyclobacillaceae</taxon>
        <taxon>Tumebacillus</taxon>
    </lineage>
</organism>
<dbReference type="AlphaFoldDB" id="A0A074MF34"/>
<dbReference type="OrthoDB" id="11970at2"/>
<evidence type="ECO:0000313" key="3">
    <source>
        <dbReference type="Proteomes" id="UP000027931"/>
    </source>
</evidence>
<protein>
    <recommendedName>
        <fullName evidence="1">DUF2357 domain-containing protein</fullName>
    </recommendedName>
</protein>
<comment type="caution">
    <text evidence="2">The sequence shown here is derived from an EMBL/GenBank/DDBJ whole genome shotgun (WGS) entry which is preliminary data.</text>
</comment>
<dbReference type="InterPro" id="IPR018633">
    <property type="entry name" value="DUF2357"/>
</dbReference>
<dbReference type="eggNOG" id="COG1700">
    <property type="taxonomic scope" value="Bacteria"/>
</dbReference>
<dbReference type="Pfam" id="PF04411">
    <property type="entry name" value="PDDEXK_7"/>
    <property type="match status" value="1"/>
</dbReference>
<dbReference type="EMBL" id="JMIR01000004">
    <property type="protein sequence ID" value="KEO84397.1"/>
    <property type="molecule type" value="Genomic_DNA"/>
</dbReference>
<feature type="domain" description="DUF2357" evidence="1">
    <location>
        <begin position="59"/>
        <end position="314"/>
    </location>
</feature>
<dbReference type="RefSeq" id="WP_038084972.1">
    <property type="nucleotide sequence ID" value="NZ_JMIR01000004.1"/>
</dbReference>
<dbReference type="STRING" id="1157490.EL26_04650"/>
<keyword evidence="3" id="KW-1185">Reference proteome</keyword>
<dbReference type="Proteomes" id="UP000027931">
    <property type="component" value="Unassembled WGS sequence"/>
</dbReference>
<dbReference type="Pfam" id="PF09823">
    <property type="entry name" value="DUF2357"/>
    <property type="match status" value="1"/>
</dbReference>
<dbReference type="InterPro" id="IPR007505">
    <property type="entry name" value="PDDEXK_7"/>
</dbReference>
<accession>A0A074MF34</accession>
<reference evidence="2 3" key="1">
    <citation type="journal article" date="2013" name="Int. J. Syst. Evol. Microbiol.">
        <title>Tumebacillus flagellatus sp. nov., an alpha-amylase/pullulanase-producing bacterium isolated from cassava wastewater.</title>
        <authorList>
            <person name="Wang Q."/>
            <person name="Xie N."/>
            <person name="Qin Y."/>
            <person name="Shen N."/>
            <person name="Zhu J."/>
            <person name="Mi H."/>
            <person name="Huang R."/>
        </authorList>
    </citation>
    <scope>NUCLEOTIDE SEQUENCE [LARGE SCALE GENOMIC DNA]</scope>
    <source>
        <strain evidence="2 3">GST4</strain>
    </source>
</reference>
<gene>
    <name evidence="2" type="ORF">EL26_04650</name>
</gene>